<dbReference type="Proteomes" id="UP000032633">
    <property type="component" value="Chromosome"/>
</dbReference>
<dbReference type="PANTHER" id="PTHR43308">
    <property type="entry name" value="OUTER MEMBRANE PROTEIN ALPHA-RELATED"/>
    <property type="match status" value="1"/>
</dbReference>
<feature type="domain" description="SLH" evidence="2">
    <location>
        <begin position="98"/>
        <end position="161"/>
    </location>
</feature>
<dbReference type="EMBL" id="CP011058">
    <property type="protein sequence ID" value="AJY75804.1"/>
    <property type="molecule type" value="Genomic_DNA"/>
</dbReference>
<dbReference type="PATRIC" id="fig|1126833.4.peg.3540"/>
<reference evidence="3 4" key="1">
    <citation type="journal article" date="2015" name="J. Biotechnol.">
        <title>Complete genome sequence of Paenibacillus beijingensis 7188(T) (=DSM 24997(T)), a novel rhizobacterium from jujube garden soil.</title>
        <authorList>
            <person name="Kwak Y."/>
            <person name="Shin J.H."/>
        </authorList>
    </citation>
    <scope>NUCLEOTIDE SEQUENCE [LARGE SCALE GENOMIC DNA]</scope>
    <source>
        <strain evidence="3 4">DSM 24997</strain>
    </source>
</reference>
<dbReference type="STRING" id="1126833.VN24_16160"/>
<proteinExistence type="predicted"/>
<dbReference type="KEGG" id="pbj:VN24_16160"/>
<dbReference type="PROSITE" id="PS51272">
    <property type="entry name" value="SLH"/>
    <property type="match status" value="3"/>
</dbReference>
<dbReference type="AlphaFoldDB" id="A0A0D5NKD2"/>
<feature type="domain" description="SLH" evidence="2">
    <location>
        <begin position="34"/>
        <end position="97"/>
    </location>
</feature>
<dbReference type="RefSeq" id="WP_045671232.1">
    <property type="nucleotide sequence ID" value="NZ_CP011058.1"/>
</dbReference>
<dbReference type="HOGENOM" id="CLU_730850_0_0_9"/>
<evidence type="ECO:0000259" key="2">
    <source>
        <dbReference type="PROSITE" id="PS51272"/>
    </source>
</evidence>
<sequence length="350" mass="38572">MQKALRITLFIVLSIFLVQPLGTASAETASIAPLDKYYPVDIDDHWAYDALDNFINADLVSGYVDSERNVTIKPNNSISRAEFVAILVNAAGLTSDKPAKSYTDVKKGKWYYEPIRIASSLGIVGGISSTEFGPDRPITRGDIAVMVVKAFSATVDFKGTAKTFSDVPDYYGKAAIDKASQAGIVGGVTETMFKPFNKATRAQSVVMLQRALDLQQKDLANDNDLIAIAVSADSEQLKLMQENKFDELSASFRKFFTGYYLAYSHSALQSLTDMVQSGAAIQFESVQEPSYKVVQKSQRFATLESTGGEMKITVTKGSEKHEETVKSDGIYMMKKMADNSWKLYAQFDFE</sequence>
<feature type="signal peptide" evidence="1">
    <location>
        <begin position="1"/>
        <end position="26"/>
    </location>
</feature>
<dbReference type="InterPro" id="IPR051465">
    <property type="entry name" value="Cell_Envelope_Struct_Comp"/>
</dbReference>
<organism evidence="3 4">
    <name type="scientific">Paenibacillus beijingensis</name>
    <dbReference type="NCBI Taxonomy" id="1126833"/>
    <lineage>
        <taxon>Bacteria</taxon>
        <taxon>Bacillati</taxon>
        <taxon>Bacillota</taxon>
        <taxon>Bacilli</taxon>
        <taxon>Bacillales</taxon>
        <taxon>Paenibacillaceae</taxon>
        <taxon>Paenibacillus</taxon>
    </lineage>
</organism>
<feature type="domain" description="SLH" evidence="2">
    <location>
        <begin position="162"/>
        <end position="222"/>
    </location>
</feature>
<keyword evidence="1" id="KW-0732">Signal</keyword>
<accession>A0A0D5NKD2</accession>
<keyword evidence="4" id="KW-1185">Reference proteome</keyword>
<evidence type="ECO:0000313" key="3">
    <source>
        <dbReference type="EMBL" id="AJY75804.1"/>
    </source>
</evidence>
<dbReference type="InterPro" id="IPR001119">
    <property type="entry name" value="SLH_dom"/>
</dbReference>
<reference evidence="4" key="2">
    <citation type="submission" date="2015-03" db="EMBL/GenBank/DDBJ databases">
        <title>Genome sequence of Paenibacillus beijingensis strain DSM 24997T.</title>
        <authorList>
            <person name="Kwak Y."/>
            <person name="Shin J.-H."/>
        </authorList>
    </citation>
    <scope>NUCLEOTIDE SEQUENCE [LARGE SCALE GENOMIC DNA]</scope>
    <source>
        <strain evidence="4">DSM 24997</strain>
    </source>
</reference>
<gene>
    <name evidence="3" type="ORF">VN24_16160</name>
</gene>
<protein>
    <recommendedName>
        <fullName evidence="2">SLH domain-containing protein</fullName>
    </recommendedName>
</protein>
<name>A0A0D5NKD2_9BACL</name>
<dbReference type="PANTHER" id="PTHR43308:SF5">
    <property type="entry name" value="S-LAYER PROTEIN _ PEPTIDOGLYCAN ENDO-BETA-N-ACETYLGLUCOSAMINIDASE"/>
    <property type="match status" value="1"/>
</dbReference>
<evidence type="ECO:0000256" key="1">
    <source>
        <dbReference type="SAM" id="SignalP"/>
    </source>
</evidence>
<feature type="chain" id="PRO_5002296499" description="SLH domain-containing protein" evidence="1">
    <location>
        <begin position="27"/>
        <end position="350"/>
    </location>
</feature>
<evidence type="ECO:0000313" key="4">
    <source>
        <dbReference type="Proteomes" id="UP000032633"/>
    </source>
</evidence>
<dbReference type="OrthoDB" id="174569at2"/>
<dbReference type="Pfam" id="PF00395">
    <property type="entry name" value="SLH"/>
    <property type="match status" value="3"/>
</dbReference>